<evidence type="ECO:0000259" key="8">
    <source>
        <dbReference type="PROSITE" id="PS50108"/>
    </source>
</evidence>
<protein>
    <recommendedName>
        <fullName evidence="1">non-specific serine/threonine protein kinase</fullName>
        <ecNumber evidence="1">2.7.11.1</ecNumber>
    </recommendedName>
</protein>
<keyword evidence="6" id="KW-0067">ATP-binding</keyword>
<keyword evidence="5" id="KW-0418">Kinase</keyword>
<keyword evidence="4" id="KW-0547">Nucleotide-binding</keyword>
<evidence type="ECO:0000256" key="1">
    <source>
        <dbReference type="ARBA" id="ARBA00012513"/>
    </source>
</evidence>
<dbReference type="InParanoid" id="E3N768"/>
<keyword evidence="3" id="KW-0808">Transferase</keyword>
<feature type="region of interest" description="Disordered" evidence="7">
    <location>
        <begin position="151"/>
        <end position="211"/>
    </location>
</feature>
<sequence>MNRTFSLRRKVKKSEISTPSNFEHRIHAGFDARTGSYTGLPKQWQALLGPPRSIARPKPMVDPSCITPVDVAELKTVIRGPSSRYNSPLPFGIPNSPMPSVARSNSLRISSTPAVVNVSSSRQSSFRPSLPPVSQRGYPFNDPNYAPLPLRNNNQRPPSSMQTTTFGVEQPRHQAPSITTIVAPPSSRTMTPQMTPKGLTTPTISRQPKCTEGVSDEEVSIWRILIKFSATVEKIKFRQGFSKKISRAETRKRKNCLDEF</sequence>
<organism evidence="10">
    <name type="scientific">Caenorhabditis remanei</name>
    <name type="common">Caenorhabditis vulgaris</name>
    <dbReference type="NCBI Taxonomy" id="31234"/>
    <lineage>
        <taxon>Eukaryota</taxon>
        <taxon>Metazoa</taxon>
        <taxon>Ecdysozoa</taxon>
        <taxon>Nematoda</taxon>
        <taxon>Chromadorea</taxon>
        <taxon>Rhabditida</taxon>
        <taxon>Rhabditina</taxon>
        <taxon>Rhabditomorpha</taxon>
        <taxon>Rhabditoidea</taxon>
        <taxon>Rhabditidae</taxon>
        <taxon>Peloderinae</taxon>
        <taxon>Caenorhabditis</taxon>
    </lineage>
</organism>
<feature type="compositionally biased region" description="Polar residues" evidence="7">
    <location>
        <begin position="176"/>
        <end position="208"/>
    </location>
</feature>
<dbReference type="SMART" id="SM00285">
    <property type="entry name" value="PBD"/>
    <property type="match status" value="1"/>
</dbReference>
<dbReference type="Pfam" id="PF00786">
    <property type="entry name" value="PBD"/>
    <property type="match status" value="1"/>
</dbReference>
<evidence type="ECO:0000313" key="9">
    <source>
        <dbReference type="EMBL" id="EFO88455.1"/>
    </source>
</evidence>
<evidence type="ECO:0000256" key="5">
    <source>
        <dbReference type="ARBA" id="ARBA00022777"/>
    </source>
</evidence>
<dbReference type="EMBL" id="DS268546">
    <property type="protein sequence ID" value="EFO88455.1"/>
    <property type="molecule type" value="Genomic_DNA"/>
</dbReference>
<evidence type="ECO:0000256" key="4">
    <source>
        <dbReference type="ARBA" id="ARBA00022741"/>
    </source>
</evidence>
<accession>E3N768</accession>
<evidence type="ECO:0000256" key="6">
    <source>
        <dbReference type="ARBA" id="ARBA00022840"/>
    </source>
</evidence>
<dbReference type="Gene3D" id="3.90.810.10">
    <property type="entry name" value="CRIB domain"/>
    <property type="match status" value="1"/>
</dbReference>
<dbReference type="InterPro" id="IPR033923">
    <property type="entry name" value="PAK_BD"/>
</dbReference>
<evidence type="ECO:0000313" key="10">
    <source>
        <dbReference type="Proteomes" id="UP000008281"/>
    </source>
</evidence>
<reference evidence="9" key="1">
    <citation type="submission" date="2007-07" db="EMBL/GenBank/DDBJ databases">
        <title>PCAP assembly of the Caenorhabditis remanei genome.</title>
        <authorList>
            <consortium name="The Caenorhabditis remanei Sequencing Consortium"/>
            <person name="Wilson R.K."/>
        </authorList>
    </citation>
    <scope>NUCLEOTIDE SEQUENCE [LARGE SCALE GENOMIC DNA]</scope>
    <source>
        <strain evidence="9">PB4641</strain>
    </source>
</reference>
<dbReference type="Proteomes" id="UP000008281">
    <property type="component" value="Unassembled WGS sequence"/>
</dbReference>
<evidence type="ECO:0000256" key="3">
    <source>
        <dbReference type="ARBA" id="ARBA00022679"/>
    </source>
</evidence>
<gene>
    <name evidence="9" type="primary">Cre-pak-2</name>
    <name evidence="9" type="ORF">CRE_10568</name>
</gene>
<dbReference type="GO" id="GO:0004674">
    <property type="term" value="F:protein serine/threonine kinase activity"/>
    <property type="evidence" value="ECO:0007669"/>
    <property type="project" value="UniProtKB-KW"/>
</dbReference>
<evidence type="ECO:0000256" key="7">
    <source>
        <dbReference type="SAM" id="MobiDB-lite"/>
    </source>
</evidence>
<keyword evidence="10" id="KW-1185">Reference proteome</keyword>
<dbReference type="GO" id="GO:0005524">
    <property type="term" value="F:ATP binding"/>
    <property type="evidence" value="ECO:0007669"/>
    <property type="project" value="UniProtKB-KW"/>
</dbReference>
<dbReference type="STRING" id="31234.E3N768"/>
<dbReference type="PROSITE" id="PS50108">
    <property type="entry name" value="CRIB"/>
    <property type="match status" value="1"/>
</dbReference>
<dbReference type="EC" id="2.7.11.1" evidence="1"/>
<dbReference type="AlphaFoldDB" id="E3N768"/>
<dbReference type="OrthoDB" id="1022360at2759"/>
<dbReference type="InterPro" id="IPR036936">
    <property type="entry name" value="CRIB_dom_sf"/>
</dbReference>
<dbReference type="eggNOG" id="KOG0578">
    <property type="taxonomic scope" value="Eukaryota"/>
</dbReference>
<dbReference type="HOGENOM" id="CLU_1070557_0_0_1"/>
<dbReference type="CDD" id="cd01093">
    <property type="entry name" value="CRIB_PAK_like"/>
    <property type="match status" value="1"/>
</dbReference>
<keyword evidence="2" id="KW-0723">Serine/threonine-protein kinase</keyword>
<name>E3N768_CAERE</name>
<dbReference type="InterPro" id="IPR000095">
    <property type="entry name" value="CRIB_dom"/>
</dbReference>
<proteinExistence type="predicted"/>
<feature type="domain" description="CRIB" evidence="8">
    <location>
        <begin position="16"/>
        <end position="29"/>
    </location>
</feature>
<evidence type="ECO:0000256" key="2">
    <source>
        <dbReference type="ARBA" id="ARBA00022527"/>
    </source>
</evidence>